<proteinExistence type="predicted"/>
<reference evidence="1 2" key="1">
    <citation type="submission" date="2013-10" db="EMBL/GenBank/DDBJ databases">
        <title>Antibiotic resistance diversity of beta-lactamase producers in the General Hospital Vienna.</title>
        <authorList>
            <person name="Barisic I."/>
            <person name="Mitteregger D."/>
            <person name="Hirschl A.M."/>
            <person name="Noehammer C."/>
            <person name="Wiesinger-Mayr H."/>
        </authorList>
    </citation>
    <scope>NUCLEOTIDE SEQUENCE [LARGE SCALE GENOMIC DNA]</scope>
    <source>
        <strain evidence="1 2">ISC7</strain>
    </source>
</reference>
<organism evidence="1 2">
    <name type="scientific">Escherichia coli ISC7</name>
    <dbReference type="NCBI Taxonomy" id="1432555"/>
    <lineage>
        <taxon>Bacteria</taxon>
        <taxon>Pseudomonadati</taxon>
        <taxon>Pseudomonadota</taxon>
        <taxon>Gammaproteobacteria</taxon>
        <taxon>Enterobacterales</taxon>
        <taxon>Enterobacteriaceae</taxon>
        <taxon>Escherichia</taxon>
    </lineage>
</organism>
<evidence type="ECO:0000313" key="1">
    <source>
        <dbReference type="EMBL" id="CDL30610.1"/>
    </source>
</evidence>
<protein>
    <submittedName>
        <fullName evidence="1">Uncharacterized protein</fullName>
    </submittedName>
</protein>
<dbReference type="EMBL" id="CBWN010000195">
    <property type="protein sequence ID" value="CDL30610.1"/>
    <property type="molecule type" value="Genomic_DNA"/>
</dbReference>
<sequence length="39" mass="4843">MYSRYDEYTSCSNFPLQLFDENKIPRRNLVFLIQKKKKK</sequence>
<evidence type="ECO:0000313" key="2">
    <source>
        <dbReference type="Proteomes" id="UP000019199"/>
    </source>
</evidence>
<name>W1FA08_ECOLX</name>
<dbReference type="Proteomes" id="UP000019199">
    <property type="component" value="Unassembled WGS sequence"/>
</dbReference>
<comment type="caution">
    <text evidence="1">The sequence shown here is derived from an EMBL/GenBank/DDBJ whole genome shotgun (WGS) entry which is preliminary data.</text>
</comment>
<accession>W1FA08</accession>
<dbReference type="AlphaFoldDB" id="W1FA08"/>